<evidence type="ECO:0000256" key="6">
    <source>
        <dbReference type="ARBA" id="ARBA00022842"/>
    </source>
</evidence>
<feature type="domain" description="PPM-type phosphatase" evidence="8">
    <location>
        <begin position="1"/>
        <end position="109"/>
    </location>
</feature>
<keyword evidence="5" id="KW-0378">Hydrolase</keyword>
<evidence type="ECO:0000256" key="4">
    <source>
        <dbReference type="ARBA" id="ARBA00022723"/>
    </source>
</evidence>
<comment type="cofactor">
    <cofactor evidence="1">
        <name>Mn(2+)</name>
        <dbReference type="ChEBI" id="CHEBI:29035"/>
    </cofactor>
</comment>
<evidence type="ECO:0000256" key="1">
    <source>
        <dbReference type="ARBA" id="ARBA00001936"/>
    </source>
</evidence>
<dbReference type="InterPro" id="IPR036580">
    <property type="entry name" value="PP2C_C_sf"/>
</dbReference>
<keyword evidence="4" id="KW-0479">Metal-binding</keyword>
<dbReference type="PROSITE" id="PS51746">
    <property type="entry name" value="PPM_2"/>
    <property type="match status" value="1"/>
</dbReference>
<dbReference type="InterPro" id="IPR015655">
    <property type="entry name" value="PP2C"/>
</dbReference>
<evidence type="ECO:0000256" key="7">
    <source>
        <dbReference type="ARBA" id="ARBA00023211"/>
    </source>
</evidence>
<dbReference type="GO" id="GO:0000287">
    <property type="term" value="F:magnesium ion binding"/>
    <property type="evidence" value="ECO:0007669"/>
    <property type="project" value="InterPro"/>
</dbReference>
<dbReference type="CDD" id="cd00143">
    <property type="entry name" value="PP2Cc"/>
    <property type="match status" value="1"/>
</dbReference>
<accession>A0A1B6L528</accession>
<evidence type="ECO:0000256" key="5">
    <source>
        <dbReference type="ARBA" id="ARBA00022801"/>
    </source>
</evidence>
<evidence type="ECO:0000313" key="9">
    <source>
        <dbReference type="EMBL" id="JAT18822.1"/>
    </source>
</evidence>
<dbReference type="AlphaFoldDB" id="A0A1B6L528"/>
<dbReference type="Gene3D" id="1.10.10.430">
    <property type="entry name" value="Phosphatase 2C, C-terminal domain suprefamily"/>
    <property type="match status" value="1"/>
</dbReference>
<protein>
    <recommendedName>
        <fullName evidence="8">PPM-type phosphatase domain-containing protein</fullName>
    </recommendedName>
</protein>
<gene>
    <name evidence="9" type="ORF">g.32737</name>
</gene>
<dbReference type="GO" id="GO:0030145">
    <property type="term" value="F:manganese ion binding"/>
    <property type="evidence" value="ECO:0007669"/>
    <property type="project" value="InterPro"/>
</dbReference>
<sequence length="200" mass="22218">MIQRVNGSLAVSRALGDYEYKNVEGRGPCEQLVSPEPEVFVKDRDEENDEFLVLACDGVWDVMTNEDLCDFVRSRLAITDDLEAITNQVIDTCLYKGSRDNMSIVLVTFPAAPLPSAEAIQRENELESTIERRITELLNQAQGDNNPAPPLEFSQVLHTLSEDDIVGLPPGGGLSAKRHFIEDVYKKLCPNLADSEAEHN</sequence>
<name>A0A1B6L528_9HEMI</name>
<dbReference type="FunFam" id="3.60.40.10:FF:000077">
    <property type="entry name" value="Protein phosphatase 1A"/>
    <property type="match status" value="1"/>
</dbReference>
<organism evidence="9">
    <name type="scientific">Graphocephala atropunctata</name>
    <dbReference type="NCBI Taxonomy" id="36148"/>
    <lineage>
        <taxon>Eukaryota</taxon>
        <taxon>Metazoa</taxon>
        <taxon>Ecdysozoa</taxon>
        <taxon>Arthropoda</taxon>
        <taxon>Hexapoda</taxon>
        <taxon>Insecta</taxon>
        <taxon>Pterygota</taxon>
        <taxon>Neoptera</taxon>
        <taxon>Paraneoptera</taxon>
        <taxon>Hemiptera</taxon>
        <taxon>Auchenorrhyncha</taxon>
        <taxon>Membracoidea</taxon>
        <taxon>Cicadellidae</taxon>
        <taxon>Cicadellinae</taxon>
        <taxon>Cicadellini</taxon>
        <taxon>Graphocephala</taxon>
    </lineage>
</organism>
<keyword evidence="6" id="KW-0460">Magnesium</keyword>
<evidence type="ECO:0000259" key="8">
    <source>
        <dbReference type="PROSITE" id="PS51746"/>
    </source>
</evidence>
<dbReference type="InterPro" id="IPR001932">
    <property type="entry name" value="PPM-type_phosphatase-like_dom"/>
</dbReference>
<dbReference type="PANTHER" id="PTHR47992">
    <property type="entry name" value="PROTEIN PHOSPHATASE"/>
    <property type="match status" value="1"/>
</dbReference>
<comment type="cofactor">
    <cofactor evidence="2">
        <name>Mg(2+)</name>
        <dbReference type="ChEBI" id="CHEBI:18420"/>
    </cofactor>
</comment>
<dbReference type="InterPro" id="IPR036457">
    <property type="entry name" value="PPM-type-like_dom_sf"/>
</dbReference>
<evidence type="ECO:0000256" key="2">
    <source>
        <dbReference type="ARBA" id="ARBA00001946"/>
    </source>
</evidence>
<dbReference type="EMBL" id="GEBQ01021155">
    <property type="protein sequence ID" value="JAT18822.1"/>
    <property type="molecule type" value="Transcribed_RNA"/>
</dbReference>
<dbReference type="SUPFAM" id="SSF81601">
    <property type="entry name" value="Protein serine/threonine phosphatase 2C, C-terminal domain"/>
    <property type="match status" value="1"/>
</dbReference>
<keyword evidence="7" id="KW-0464">Manganese</keyword>
<reference evidence="9" key="1">
    <citation type="submission" date="2015-11" db="EMBL/GenBank/DDBJ databases">
        <title>De novo transcriptome assembly of four potential Pierce s Disease insect vectors from Arizona vineyards.</title>
        <authorList>
            <person name="Tassone E.E."/>
        </authorList>
    </citation>
    <scope>NUCLEOTIDE SEQUENCE</scope>
</reference>
<dbReference type="Pfam" id="PF07830">
    <property type="entry name" value="PP2C_C"/>
    <property type="match status" value="1"/>
</dbReference>
<dbReference type="GO" id="GO:0004722">
    <property type="term" value="F:protein serine/threonine phosphatase activity"/>
    <property type="evidence" value="ECO:0007669"/>
    <property type="project" value="InterPro"/>
</dbReference>
<comment type="similarity">
    <text evidence="3">Belongs to the PP2C family.</text>
</comment>
<proteinExistence type="inferred from homology"/>
<evidence type="ECO:0000256" key="3">
    <source>
        <dbReference type="ARBA" id="ARBA00006702"/>
    </source>
</evidence>
<dbReference type="Pfam" id="PF00481">
    <property type="entry name" value="PP2C"/>
    <property type="match status" value="1"/>
</dbReference>
<dbReference type="SUPFAM" id="SSF81606">
    <property type="entry name" value="PP2C-like"/>
    <property type="match status" value="1"/>
</dbReference>
<dbReference type="Gene3D" id="3.60.40.10">
    <property type="entry name" value="PPM-type phosphatase domain"/>
    <property type="match status" value="1"/>
</dbReference>
<dbReference type="InterPro" id="IPR012911">
    <property type="entry name" value="PP2C_C"/>
</dbReference>